<evidence type="ECO:0000313" key="2">
    <source>
        <dbReference type="Proteomes" id="UP000559404"/>
    </source>
</evidence>
<gene>
    <name evidence="1" type="ORF">H1W37_04615</name>
</gene>
<sequence>MSGQAALRGAIVAGLAADPALLALIGGPRIHDGAPRGCPHPFVELGAVETRLLTAERGEGERHAVDIHVLSRRPARGEVAAILDAIEAALPTLAAHLVGHRLIHIADPVSRSERLRNGRTWRGRLSVRIVTEPLA</sequence>
<dbReference type="Proteomes" id="UP000559404">
    <property type="component" value="Unassembled WGS sequence"/>
</dbReference>
<evidence type="ECO:0000313" key="1">
    <source>
        <dbReference type="EMBL" id="MBA4610922.1"/>
    </source>
</evidence>
<dbReference type="EMBL" id="JACEON010000003">
    <property type="protein sequence ID" value="MBA4610922.1"/>
    <property type="molecule type" value="Genomic_DNA"/>
</dbReference>
<dbReference type="InterPro" id="IPR053745">
    <property type="entry name" value="Viral_Tail_Comp_sf"/>
</dbReference>
<reference evidence="1 2" key="1">
    <citation type="submission" date="2020-07" db="EMBL/GenBank/DDBJ databases">
        <authorList>
            <person name="Li M."/>
        </authorList>
    </citation>
    <scope>NUCLEOTIDE SEQUENCE [LARGE SCALE GENOMIC DNA]</scope>
    <source>
        <strain evidence="1 2">DSM 23284</strain>
    </source>
</reference>
<reference evidence="1 2" key="2">
    <citation type="submission" date="2020-08" db="EMBL/GenBank/DDBJ databases">
        <title>Stappia taiwanensis sp. nov., isolated from a coastal thermal spring.</title>
        <authorList>
            <person name="Kampfer P."/>
        </authorList>
    </citation>
    <scope>NUCLEOTIDE SEQUENCE [LARGE SCALE GENOMIC DNA]</scope>
    <source>
        <strain evidence="1 2">DSM 23284</strain>
    </source>
</reference>
<dbReference type="RefSeq" id="WP_181759112.1">
    <property type="nucleotide sequence ID" value="NZ_BMCR01000004.1"/>
</dbReference>
<accession>A0A838XLC4</accession>
<dbReference type="AlphaFoldDB" id="A0A838XLC4"/>
<organism evidence="1 2">
    <name type="scientific">Stappia taiwanensis</name>
    <dbReference type="NCBI Taxonomy" id="992267"/>
    <lineage>
        <taxon>Bacteria</taxon>
        <taxon>Pseudomonadati</taxon>
        <taxon>Pseudomonadota</taxon>
        <taxon>Alphaproteobacteria</taxon>
        <taxon>Hyphomicrobiales</taxon>
        <taxon>Stappiaceae</taxon>
        <taxon>Stappia</taxon>
    </lineage>
</organism>
<dbReference type="InterPro" id="IPR021508">
    <property type="entry name" value="Gp17-like"/>
</dbReference>
<protein>
    <submittedName>
        <fullName evidence="1">DUF3168 domain-containing protein</fullName>
    </submittedName>
</protein>
<proteinExistence type="predicted"/>
<dbReference type="Gene3D" id="3.30.2000.30">
    <property type="match status" value="1"/>
</dbReference>
<dbReference type="Pfam" id="PF11367">
    <property type="entry name" value="Tail_completion_gp17"/>
    <property type="match status" value="1"/>
</dbReference>
<keyword evidence="2" id="KW-1185">Reference proteome</keyword>
<comment type="caution">
    <text evidence="1">The sequence shown here is derived from an EMBL/GenBank/DDBJ whole genome shotgun (WGS) entry which is preliminary data.</text>
</comment>
<name>A0A838XLC4_9HYPH</name>